<dbReference type="InterPro" id="IPR002110">
    <property type="entry name" value="Ankyrin_rpt"/>
</dbReference>
<proteinExistence type="predicted"/>
<dbReference type="SUPFAM" id="SSF48403">
    <property type="entry name" value="Ankyrin repeat"/>
    <property type="match status" value="1"/>
</dbReference>
<dbReference type="EMBL" id="JAUKUA010000004">
    <property type="protein sequence ID" value="KAK0715228.1"/>
    <property type="molecule type" value="Genomic_DNA"/>
</dbReference>
<dbReference type="AlphaFoldDB" id="A0AA40AGD1"/>
<dbReference type="Proteomes" id="UP001172102">
    <property type="component" value="Unassembled WGS sequence"/>
</dbReference>
<dbReference type="PROSITE" id="PS50297">
    <property type="entry name" value="ANK_REP_REGION"/>
    <property type="match status" value="1"/>
</dbReference>
<evidence type="ECO:0000313" key="2">
    <source>
        <dbReference type="EMBL" id="KAK0715228.1"/>
    </source>
</evidence>
<dbReference type="InterPro" id="IPR036770">
    <property type="entry name" value="Ankyrin_rpt-contain_sf"/>
</dbReference>
<dbReference type="Gene3D" id="1.25.40.20">
    <property type="entry name" value="Ankyrin repeat-containing domain"/>
    <property type="match status" value="1"/>
</dbReference>
<dbReference type="PANTHER" id="PTHR10039:SF5">
    <property type="entry name" value="NACHT DOMAIN-CONTAINING PROTEIN"/>
    <property type="match status" value="1"/>
</dbReference>
<dbReference type="PANTHER" id="PTHR10039">
    <property type="entry name" value="AMELOGENIN"/>
    <property type="match status" value="1"/>
</dbReference>
<dbReference type="SMART" id="SM00248">
    <property type="entry name" value="ANK"/>
    <property type="match status" value="2"/>
</dbReference>
<dbReference type="PROSITE" id="PS50088">
    <property type="entry name" value="ANK_REPEAT"/>
    <property type="match status" value="1"/>
</dbReference>
<organism evidence="2 3">
    <name type="scientific">Lasiosphaeris hirsuta</name>
    <dbReference type="NCBI Taxonomy" id="260670"/>
    <lineage>
        <taxon>Eukaryota</taxon>
        <taxon>Fungi</taxon>
        <taxon>Dikarya</taxon>
        <taxon>Ascomycota</taxon>
        <taxon>Pezizomycotina</taxon>
        <taxon>Sordariomycetes</taxon>
        <taxon>Sordariomycetidae</taxon>
        <taxon>Sordariales</taxon>
        <taxon>Lasiosphaeriaceae</taxon>
        <taxon>Lasiosphaeris</taxon>
    </lineage>
</organism>
<keyword evidence="1" id="KW-0040">ANK repeat</keyword>
<comment type="caution">
    <text evidence="2">The sequence shown here is derived from an EMBL/GenBank/DDBJ whole genome shotgun (WGS) entry which is preliminary data.</text>
</comment>
<dbReference type="Pfam" id="PF12796">
    <property type="entry name" value="Ank_2"/>
    <property type="match status" value="1"/>
</dbReference>
<gene>
    <name evidence="2" type="ORF">B0H67DRAFT_580227</name>
</gene>
<accession>A0AA40AGD1</accession>
<evidence type="ECO:0000313" key="3">
    <source>
        <dbReference type="Proteomes" id="UP001172102"/>
    </source>
</evidence>
<evidence type="ECO:0000256" key="1">
    <source>
        <dbReference type="PROSITE-ProRule" id="PRU00023"/>
    </source>
</evidence>
<name>A0AA40AGD1_9PEZI</name>
<keyword evidence="3" id="KW-1185">Reference proteome</keyword>
<evidence type="ECO:0008006" key="4">
    <source>
        <dbReference type="Google" id="ProtNLM"/>
    </source>
</evidence>
<feature type="repeat" description="ANK" evidence="1">
    <location>
        <begin position="275"/>
        <end position="307"/>
    </location>
</feature>
<protein>
    <recommendedName>
        <fullName evidence="4">Ankyrin repeat protein</fullName>
    </recommendedName>
</protein>
<reference evidence="2" key="1">
    <citation type="submission" date="2023-06" db="EMBL/GenBank/DDBJ databases">
        <title>Genome-scale phylogeny and comparative genomics of the fungal order Sordariales.</title>
        <authorList>
            <consortium name="Lawrence Berkeley National Laboratory"/>
            <person name="Hensen N."/>
            <person name="Bonometti L."/>
            <person name="Westerberg I."/>
            <person name="Brannstrom I.O."/>
            <person name="Guillou S."/>
            <person name="Cros-Aarteil S."/>
            <person name="Calhoun S."/>
            <person name="Haridas S."/>
            <person name="Kuo A."/>
            <person name="Mondo S."/>
            <person name="Pangilinan J."/>
            <person name="Riley R."/>
            <person name="Labutti K."/>
            <person name="Andreopoulos B."/>
            <person name="Lipzen A."/>
            <person name="Chen C."/>
            <person name="Yanf M."/>
            <person name="Daum C."/>
            <person name="Ng V."/>
            <person name="Clum A."/>
            <person name="Steindorff A."/>
            <person name="Ohm R."/>
            <person name="Martin F."/>
            <person name="Silar P."/>
            <person name="Natvig D."/>
            <person name="Lalanne C."/>
            <person name="Gautier V."/>
            <person name="Ament-Velasquez S.L."/>
            <person name="Kruys A."/>
            <person name="Hutchinson M.I."/>
            <person name="Powell A.J."/>
            <person name="Barry K."/>
            <person name="Miller A.N."/>
            <person name="Grigoriev I.V."/>
            <person name="Debuchy R."/>
            <person name="Gladieux P."/>
            <person name="Thoren M.H."/>
            <person name="Johannesson H."/>
        </authorList>
    </citation>
    <scope>NUCLEOTIDE SEQUENCE</scope>
    <source>
        <strain evidence="2">SMH4607-1</strain>
    </source>
</reference>
<sequence>MWVVLVIHLLNREYDKGRVHLLRSRLNEIPGTLNELFKDIVTRDTEDPEDLLFCIQLVLFAIGPLELEEIYFAIMSSLSRSQYEAIDIDDISSEDMERFIVNASKGLVEVTRSQAVQFIHETVRDFLFGMPPATSLWPKISGNFEGHCHERIKLACLATIELALTPDHTTLSIKTALDAKASIPFLYYAVANIFYHAAKAHIAGIIQTAFLVSFPMVHWTSFMGLFQSDISEELRRKELPNNAACFYRESIAALDRLLGLCPRGIEMLDCPASFNGRTPLSTAARYGILPLVEFLCDKGADVNHQDSGKDTALSHAVHEWHVPVVLLLLSRGADPSLGAGHRLLEVIFAKRDSQVKEPADVRDVFLCFLQHGAALDFKLDVLHLESMATTATNLAEEIERDAGLKVEW</sequence>